<comment type="caution">
    <text evidence="1">The sequence shown here is derived from an EMBL/GenBank/DDBJ whole genome shotgun (WGS) entry which is preliminary data.</text>
</comment>
<organism evidence="1 2">
    <name type="scientific">Candidatus Berkelbacteria bacterium Athens1014_28</name>
    <dbReference type="NCBI Taxonomy" id="2017145"/>
    <lineage>
        <taxon>Bacteria</taxon>
        <taxon>Candidatus Berkelbacteria</taxon>
    </lineage>
</organism>
<reference evidence="1 2" key="1">
    <citation type="submission" date="2017-07" db="EMBL/GenBank/DDBJ databases">
        <title>Mechanisms for carbon and nitrogen cycling indicate functional differentiation within the Candidate Phyla Radiation.</title>
        <authorList>
            <person name="Danczak R.E."/>
            <person name="Johnston M.D."/>
            <person name="Kenah C."/>
            <person name="Slattery M."/>
            <person name="Wrighton K.C."/>
            <person name="Wilkins M.J."/>
        </authorList>
    </citation>
    <scope>NUCLEOTIDE SEQUENCE [LARGE SCALE GENOMIC DNA]</scope>
    <source>
        <strain evidence="1">Athens1014_28</strain>
    </source>
</reference>
<dbReference type="Proteomes" id="UP000316495">
    <property type="component" value="Unassembled WGS sequence"/>
</dbReference>
<protein>
    <submittedName>
        <fullName evidence="1">Uncharacterized protein</fullName>
    </submittedName>
</protein>
<dbReference type="EMBL" id="VMGN01000048">
    <property type="protein sequence ID" value="TSC93300.1"/>
    <property type="molecule type" value="Genomic_DNA"/>
</dbReference>
<gene>
    <name evidence="1" type="ORF">Athens101428_718</name>
</gene>
<sequence length="136" mass="14584">RCDANFCGAPGWVCDQPPRARYVGGYGINWGHSACNFQGVAYPADPGPGDQKDSAIQQPATTVQLTDSFCIVARHSASGEWPGTTSCRGIPSHNGGNNLSYCDGHVKWARRNGTYANNAALTATEPFNDWRVVKVP</sequence>
<proteinExistence type="predicted"/>
<feature type="non-terminal residue" evidence="1">
    <location>
        <position position="1"/>
    </location>
</feature>
<name>A0A554LKB3_9BACT</name>
<dbReference type="AlphaFoldDB" id="A0A554LKB3"/>
<evidence type="ECO:0000313" key="1">
    <source>
        <dbReference type="EMBL" id="TSC93300.1"/>
    </source>
</evidence>
<accession>A0A554LKB3</accession>
<evidence type="ECO:0000313" key="2">
    <source>
        <dbReference type="Proteomes" id="UP000316495"/>
    </source>
</evidence>